<dbReference type="AlphaFoldDB" id="A0A2V0RHU3"/>
<dbReference type="EMBL" id="BDQA01000646">
    <property type="protein sequence ID" value="GBH22108.1"/>
    <property type="molecule type" value="Genomic_RNA"/>
</dbReference>
<reference evidence="1" key="1">
    <citation type="submission" date="2017-04" db="EMBL/GenBank/DDBJ databases">
        <title>Unveiling RNA virosphere associated with marine microorganisms.</title>
        <authorList>
            <person name="Urayama S."/>
            <person name="Takaki Y."/>
            <person name="Nishi S."/>
            <person name="Yoshida Y."/>
            <person name="Deguchi S."/>
            <person name="Takai K."/>
            <person name="Nunoura T."/>
        </authorList>
    </citation>
    <scope>NUCLEOTIDE SEQUENCE</scope>
</reference>
<evidence type="ECO:0000313" key="1">
    <source>
        <dbReference type="EMBL" id="GBH22108.1"/>
    </source>
</evidence>
<accession>A0A2V0RHU3</accession>
<sequence>MECREGELELTRRWLADRCGDFGRYRKEVARIGQVRELLRASGESVRSWIRRTRPGLASALTKKRGHMGEALDWLGGSVNVPVAQLHPILVSVASTWIAAMLRGTKLEGGRLSAYFSLLAPGVEAQLLSMPLAQRVFSW</sequence>
<protein>
    <submittedName>
        <fullName evidence="1">Uncharacterized protein</fullName>
    </submittedName>
</protein>
<organism evidence="1">
    <name type="scientific">viral metagenome</name>
    <dbReference type="NCBI Taxonomy" id="1070528"/>
    <lineage>
        <taxon>unclassified sequences</taxon>
        <taxon>metagenomes</taxon>
        <taxon>organismal metagenomes</taxon>
    </lineage>
</organism>
<name>A0A2V0RHU3_9ZZZZ</name>
<comment type="caution">
    <text evidence="1">The sequence shown here is derived from an EMBL/GenBank/DDBJ whole genome shotgun (WGS) entry which is preliminary data.</text>
</comment>
<proteinExistence type="predicted"/>